<sequence length="489" mass="56069">MHCSGLFNCTIRVKEEPSNVLLNENDWEKIEKPDLKNFQLLPHLPENSTDNLRKFDKNHDSEFDDEVKIVVECEDVKPNINSLKVEKIDDDSENHLQNMMCSDDYKTENIIKMEPMVSVKQEIVGNTKEKSNLNFDSILVEQIEKERITKKLNKDRNLKTHIDSVHHKITHACAMCGKKFSYKCSLKTHIDSVHNGITHACVICGKKFSTKGHLKIHVDSAHSDTPPTCDICGKTFSSKSNLKKHIDAAHKGVIHICDVCGKKFSLKSHVKIHIDMVHNGVRHACDIWGKKYSKKNSLRKHVDGKHNGVKHECDVCRKSFSLKTNLKTHIELVHNRVKCVCDVCGKKFLGKKFSENGRLKKHIDSMRNSVHACDICQKTFSDKSNVKKHIDSVHKRVRHACDSSGKSFNLQSTLKIHIDTKHKDIRKESSENPYKYGAQRCHNSMRYMRKNKHKAIHNGIKNACDICGKKRKSNLKINANRVHQSRTKT</sequence>
<dbReference type="PROSITE" id="PS00028">
    <property type="entry name" value="ZINC_FINGER_C2H2_1"/>
    <property type="match status" value="6"/>
</dbReference>
<evidence type="ECO:0000313" key="8">
    <source>
        <dbReference type="Proteomes" id="UP001627154"/>
    </source>
</evidence>
<evidence type="ECO:0000256" key="4">
    <source>
        <dbReference type="ARBA" id="ARBA00022833"/>
    </source>
</evidence>
<keyword evidence="3 5" id="KW-0863">Zinc-finger</keyword>
<dbReference type="AlphaFoldDB" id="A0ABD2XHJ1"/>
<evidence type="ECO:0000256" key="2">
    <source>
        <dbReference type="ARBA" id="ARBA00022737"/>
    </source>
</evidence>
<evidence type="ECO:0000259" key="6">
    <source>
        <dbReference type="PROSITE" id="PS50157"/>
    </source>
</evidence>
<feature type="domain" description="C2H2-type" evidence="6">
    <location>
        <begin position="255"/>
        <end position="283"/>
    </location>
</feature>
<proteinExistence type="predicted"/>
<dbReference type="PROSITE" id="PS50157">
    <property type="entry name" value="ZINC_FINGER_C2H2_2"/>
    <property type="match status" value="6"/>
</dbReference>
<feature type="domain" description="C2H2-type" evidence="6">
    <location>
        <begin position="171"/>
        <end position="199"/>
    </location>
</feature>
<dbReference type="GO" id="GO:0005634">
    <property type="term" value="C:nucleus"/>
    <property type="evidence" value="ECO:0007669"/>
    <property type="project" value="UniProtKB-ARBA"/>
</dbReference>
<feature type="domain" description="C2H2-type" evidence="6">
    <location>
        <begin position="227"/>
        <end position="252"/>
    </location>
</feature>
<feature type="domain" description="C2H2-type" evidence="6">
    <location>
        <begin position="311"/>
        <end position="339"/>
    </location>
</feature>
<evidence type="ECO:0000256" key="3">
    <source>
        <dbReference type="ARBA" id="ARBA00022771"/>
    </source>
</evidence>
<dbReference type="PANTHER" id="PTHR24409:SF295">
    <property type="entry name" value="AZ2-RELATED"/>
    <property type="match status" value="1"/>
</dbReference>
<evidence type="ECO:0000256" key="1">
    <source>
        <dbReference type="ARBA" id="ARBA00022723"/>
    </source>
</evidence>
<evidence type="ECO:0000256" key="5">
    <source>
        <dbReference type="PROSITE-ProRule" id="PRU00042"/>
    </source>
</evidence>
<dbReference type="InterPro" id="IPR013087">
    <property type="entry name" value="Znf_C2H2_type"/>
</dbReference>
<evidence type="ECO:0000313" key="7">
    <source>
        <dbReference type="EMBL" id="KAL3404827.1"/>
    </source>
</evidence>
<accession>A0ABD2XHJ1</accession>
<dbReference type="SUPFAM" id="SSF57667">
    <property type="entry name" value="beta-beta-alpha zinc fingers"/>
    <property type="match status" value="5"/>
</dbReference>
<keyword evidence="1" id="KW-0479">Metal-binding</keyword>
<dbReference type="EMBL" id="JBJJXI010000022">
    <property type="protein sequence ID" value="KAL3404827.1"/>
    <property type="molecule type" value="Genomic_DNA"/>
</dbReference>
<dbReference type="InterPro" id="IPR036236">
    <property type="entry name" value="Znf_C2H2_sf"/>
</dbReference>
<comment type="caution">
    <text evidence="7">The sequence shown here is derived from an EMBL/GenBank/DDBJ whole genome shotgun (WGS) entry which is preliminary data.</text>
</comment>
<keyword evidence="2" id="KW-0677">Repeat</keyword>
<keyword evidence="4" id="KW-0862">Zinc</keyword>
<dbReference type="Proteomes" id="UP001627154">
    <property type="component" value="Unassembled WGS sequence"/>
</dbReference>
<keyword evidence="8" id="KW-1185">Reference proteome</keyword>
<dbReference type="FunFam" id="3.30.160.60:FF:000446">
    <property type="entry name" value="Zinc finger protein"/>
    <property type="match status" value="1"/>
</dbReference>
<organism evidence="7 8">
    <name type="scientific">Trichogramma kaykai</name>
    <dbReference type="NCBI Taxonomy" id="54128"/>
    <lineage>
        <taxon>Eukaryota</taxon>
        <taxon>Metazoa</taxon>
        <taxon>Ecdysozoa</taxon>
        <taxon>Arthropoda</taxon>
        <taxon>Hexapoda</taxon>
        <taxon>Insecta</taxon>
        <taxon>Pterygota</taxon>
        <taxon>Neoptera</taxon>
        <taxon>Endopterygota</taxon>
        <taxon>Hymenoptera</taxon>
        <taxon>Apocrita</taxon>
        <taxon>Proctotrupomorpha</taxon>
        <taxon>Chalcidoidea</taxon>
        <taxon>Trichogrammatidae</taxon>
        <taxon>Trichogramma</taxon>
    </lineage>
</organism>
<name>A0ABD2XHJ1_9HYME</name>
<dbReference type="GO" id="GO:0008270">
    <property type="term" value="F:zinc ion binding"/>
    <property type="evidence" value="ECO:0007669"/>
    <property type="project" value="UniProtKB-KW"/>
</dbReference>
<gene>
    <name evidence="7" type="ORF">TKK_002495</name>
</gene>
<feature type="domain" description="C2H2-type" evidence="6">
    <location>
        <begin position="371"/>
        <end position="399"/>
    </location>
</feature>
<feature type="domain" description="C2H2-type" evidence="6">
    <location>
        <begin position="199"/>
        <end position="227"/>
    </location>
</feature>
<dbReference type="PANTHER" id="PTHR24409">
    <property type="entry name" value="ZINC FINGER PROTEIN 142"/>
    <property type="match status" value="1"/>
</dbReference>
<dbReference type="SMART" id="SM00355">
    <property type="entry name" value="ZnF_C2H2"/>
    <property type="match status" value="8"/>
</dbReference>
<reference evidence="7 8" key="1">
    <citation type="journal article" date="2024" name="bioRxiv">
        <title>A reference genome for Trichogramma kaykai: A tiny desert-dwelling parasitoid wasp with competing sex-ratio distorters.</title>
        <authorList>
            <person name="Culotta J."/>
            <person name="Lindsey A.R."/>
        </authorList>
    </citation>
    <scope>NUCLEOTIDE SEQUENCE [LARGE SCALE GENOMIC DNA]</scope>
    <source>
        <strain evidence="7 8">KSX58</strain>
    </source>
</reference>
<dbReference type="Gene3D" id="3.30.160.60">
    <property type="entry name" value="Classic Zinc Finger"/>
    <property type="match status" value="6"/>
</dbReference>
<protein>
    <recommendedName>
        <fullName evidence="6">C2H2-type domain-containing protein</fullName>
    </recommendedName>
</protein>
<dbReference type="Pfam" id="PF00096">
    <property type="entry name" value="zf-C2H2"/>
    <property type="match status" value="6"/>
</dbReference>